<proteinExistence type="predicted"/>
<feature type="compositionally biased region" description="Pro residues" evidence="1">
    <location>
        <begin position="121"/>
        <end position="130"/>
    </location>
</feature>
<dbReference type="InterPro" id="IPR036779">
    <property type="entry name" value="LysM_dom_sf"/>
</dbReference>
<dbReference type="CDD" id="cd00118">
    <property type="entry name" value="LysM"/>
    <property type="match status" value="2"/>
</dbReference>
<dbReference type="SMART" id="SM00257">
    <property type="entry name" value="LysM"/>
    <property type="match status" value="2"/>
</dbReference>
<feature type="region of interest" description="Disordered" evidence="1">
    <location>
        <begin position="273"/>
        <end position="365"/>
    </location>
</feature>
<protein>
    <recommendedName>
        <fullName evidence="3">LysM domain-containing protein</fullName>
    </recommendedName>
</protein>
<dbReference type="Pfam" id="PF01476">
    <property type="entry name" value="LysM"/>
    <property type="match status" value="2"/>
</dbReference>
<feature type="transmembrane region" description="Helical" evidence="2">
    <location>
        <begin position="57"/>
        <end position="85"/>
    </location>
</feature>
<feature type="compositionally biased region" description="Polar residues" evidence="1">
    <location>
        <begin position="340"/>
        <end position="365"/>
    </location>
</feature>
<name>A0A1Q2CQC0_9ACTN</name>
<organism evidence="4 5">
    <name type="scientific">Tessaracoccus aquimaris</name>
    <dbReference type="NCBI Taxonomy" id="1332264"/>
    <lineage>
        <taxon>Bacteria</taxon>
        <taxon>Bacillati</taxon>
        <taxon>Actinomycetota</taxon>
        <taxon>Actinomycetes</taxon>
        <taxon>Propionibacteriales</taxon>
        <taxon>Propionibacteriaceae</taxon>
        <taxon>Tessaracoccus</taxon>
    </lineage>
</organism>
<dbReference type="InterPro" id="IPR018392">
    <property type="entry name" value="LysM"/>
</dbReference>
<feature type="compositionally biased region" description="Low complexity" evidence="1">
    <location>
        <begin position="640"/>
        <end position="672"/>
    </location>
</feature>
<dbReference type="Proteomes" id="UP000188145">
    <property type="component" value="Chromosome"/>
</dbReference>
<feature type="compositionally biased region" description="Low complexity" evidence="1">
    <location>
        <begin position="131"/>
        <end position="140"/>
    </location>
</feature>
<feature type="transmembrane region" description="Helical" evidence="2">
    <location>
        <begin position="97"/>
        <end position="117"/>
    </location>
</feature>
<dbReference type="STRING" id="1332264.BW730_13105"/>
<evidence type="ECO:0000313" key="5">
    <source>
        <dbReference type="Proteomes" id="UP000188145"/>
    </source>
</evidence>
<evidence type="ECO:0000256" key="2">
    <source>
        <dbReference type="SAM" id="Phobius"/>
    </source>
</evidence>
<dbReference type="PANTHER" id="PTHR34700">
    <property type="entry name" value="POTASSIUM BINDING PROTEIN KBP"/>
    <property type="match status" value="1"/>
</dbReference>
<keyword evidence="5" id="KW-1185">Reference proteome</keyword>
<dbReference type="PANTHER" id="PTHR34700:SF4">
    <property type="entry name" value="PHAGE-LIKE ELEMENT PBSX PROTEIN XKDP"/>
    <property type="match status" value="1"/>
</dbReference>
<feature type="compositionally biased region" description="Low complexity" evidence="1">
    <location>
        <begin position="293"/>
        <end position="306"/>
    </location>
</feature>
<dbReference type="Gene3D" id="3.10.350.10">
    <property type="entry name" value="LysM domain"/>
    <property type="match status" value="2"/>
</dbReference>
<feature type="region of interest" description="Disordered" evidence="1">
    <location>
        <begin position="687"/>
        <end position="706"/>
    </location>
</feature>
<keyword evidence="2" id="KW-0472">Membrane</keyword>
<feature type="domain" description="LysM" evidence="3">
    <location>
        <begin position="160"/>
        <end position="208"/>
    </location>
</feature>
<keyword evidence="2" id="KW-0812">Transmembrane</keyword>
<evidence type="ECO:0000313" key="4">
    <source>
        <dbReference type="EMBL" id="AQP48302.1"/>
    </source>
</evidence>
<dbReference type="EMBL" id="CP019606">
    <property type="protein sequence ID" value="AQP48302.1"/>
    <property type="molecule type" value="Genomic_DNA"/>
</dbReference>
<feature type="region of interest" description="Disordered" evidence="1">
    <location>
        <begin position="118"/>
        <end position="166"/>
    </location>
</feature>
<dbReference type="PROSITE" id="PS51782">
    <property type="entry name" value="LYSM"/>
    <property type="match status" value="2"/>
</dbReference>
<evidence type="ECO:0000256" key="1">
    <source>
        <dbReference type="SAM" id="MobiDB-lite"/>
    </source>
</evidence>
<dbReference type="KEGG" id="tes:BW730_13105"/>
<reference evidence="5" key="1">
    <citation type="submission" date="2017-02" db="EMBL/GenBank/DDBJ databases">
        <title>Tessaracoccus aquaemaris sp. nov., isolated from the intestine of a Korean rockfish, Sebastes schlegelii, in a marine aquaculture pond.</title>
        <authorList>
            <person name="Tak E.J."/>
            <person name="Bae J.-W."/>
        </authorList>
    </citation>
    <scope>NUCLEOTIDE SEQUENCE [LARGE SCALE GENOMIC DNA]</scope>
    <source>
        <strain evidence="5">NSG39</strain>
    </source>
</reference>
<gene>
    <name evidence="4" type="ORF">BW730_13105</name>
</gene>
<accession>A0A1Q2CQC0</accession>
<evidence type="ECO:0000259" key="3">
    <source>
        <dbReference type="PROSITE" id="PS51782"/>
    </source>
</evidence>
<sequence>MRQGRAVRWARAAGAAALLLAVVVGAPVLLLQWGSPGALLAVDWAVVLSRPADPRLILGLLSVVGWVAWLVLTLTIAFEVLAVASRHRIRLALPGTAWLRPAMGALVAAALAVPTVAQASPPEPGQPTPAPTATATATATVRSDATDGDAGTPAAQQASRPYQVRPGDELWTVAEEQLGSGERWREIVALNPDIDDSLKVRPGQSLRLPSAVATPTDAGAMVVVVQRGDSLWSIAERVLGDGERWREIFDLNRDQIADPDEIDIGWALTLPSVSEPAQAPPRPSSAGARGEADAAGVVGSAAVRPGLPTPPPVPPRDAERPSELGAEPVVTTEPAAEPIVTTQRGTEPVQTAETTQRGAEPVETTQRGVDPAVALGALGSLLAVGVLGGLAARRRAQLHARPVGRRLSPVTPQVSRLWAALSREVAPTPAEDGRAPTDVLFGWDAEGAEVWLDLEQNGATVLTGAESAGSLAAALTSLSSAPWSQPVDVVCVGGDWPEAVDEPRIEEEPDKEAALVRLTRLCSARRVALREQSLEAVRSNADLAPQWAPTVFVFEAPLSAADLDRVADALALGRVGVGVLALTEAAPHIDAAHLDIGAESGTFAGRAFTPQLIAAPARRALIDLFLATGSPSTEPAPGGRTPTTCPPTSSRSPASRPTLRSNPCPTRPKTTTTPPCCCWARLRSVTPPGPRPTGRSPNAWSTAPGC</sequence>
<dbReference type="AlphaFoldDB" id="A0A1Q2CQC0"/>
<dbReference type="InterPro" id="IPR052196">
    <property type="entry name" value="Bact_Kbp"/>
</dbReference>
<feature type="domain" description="LysM" evidence="3">
    <location>
        <begin position="221"/>
        <end position="270"/>
    </location>
</feature>
<keyword evidence="2" id="KW-1133">Transmembrane helix</keyword>
<feature type="region of interest" description="Disordered" evidence="1">
    <location>
        <begin position="628"/>
        <end position="672"/>
    </location>
</feature>